<accession>G0NYA7</accession>
<feature type="chain" id="PRO_5003406100" evidence="1">
    <location>
        <begin position="26"/>
        <end position="200"/>
    </location>
</feature>
<proteinExistence type="predicted"/>
<evidence type="ECO:0000313" key="3">
    <source>
        <dbReference type="Proteomes" id="UP000008068"/>
    </source>
</evidence>
<dbReference type="EMBL" id="GL379979">
    <property type="protein sequence ID" value="EGT39987.1"/>
    <property type="molecule type" value="Genomic_DNA"/>
</dbReference>
<evidence type="ECO:0000313" key="2">
    <source>
        <dbReference type="EMBL" id="EGT39987.1"/>
    </source>
</evidence>
<keyword evidence="1" id="KW-0732">Signal</keyword>
<gene>
    <name evidence="2" type="ORF">CAEBREN_21770</name>
</gene>
<organism evidence="3">
    <name type="scientific">Caenorhabditis brenneri</name>
    <name type="common">Nematode worm</name>
    <dbReference type="NCBI Taxonomy" id="135651"/>
    <lineage>
        <taxon>Eukaryota</taxon>
        <taxon>Metazoa</taxon>
        <taxon>Ecdysozoa</taxon>
        <taxon>Nematoda</taxon>
        <taxon>Chromadorea</taxon>
        <taxon>Rhabditida</taxon>
        <taxon>Rhabditina</taxon>
        <taxon>Rhabditomorpha</taxon>
        <taxon>Rhabditoidea</taxon>
        <taxon>Rhabditidae</taxon>
        <taxon>Peloderinae</taxon>
        <taxon>Caenorhabditis</taxon>
    </lineage>
</organism>
<name>G0NYA7_CAEBE</name>
<sequence length="200" mass="23000">MAIPLFRLPLLVIKLILESMRFCEMFVLTSASSKTKQYVKSLVKVKNHEMLIIMEKGELLFQFQHISNPDFWEQIYSEWGKSHPKNVFFLKIGTIDQVPSEFSPAENGTAVLTIYWNENINHGAMLYNALIELFKLPVKYIQMDLTGVEVKTQRGWIKLFNETLSAASLLAIVGECDYSDCVWIRENVKTENGLAFNITL</sequence>
<reference evidence="3" key="1">
    <citation type="submission" date="2011-07" db="EMBL/GenBank/DDBJ databases">
        <authorList>
            <consortium name="Caenorhabditis brenneri Sequencing and Analysis Consortium"/>
            <person name="Wilson R.K."/>
        </authorList>
    </citation>
    <scope>NUCLEOTIDE SEQUENCE [LARGE SCALE GENOMIC DNA]</scope>
    <source>
        <strain evidence="3">PB2801</strain>
    </source>
</reference>
<keyword evidence="3" id="KW-1185">Reference proteome</keyword>
<protein>
    <submittedName>
        <fullName evidence="2">Uncharacterized protein</fullName>
    </submittedName>
</protein>
<dbReference type="Proteomes" id="UP000008068">
    <property type="component" value="Unassembled WGS sequence"/>
</dbReference>
<feature type="signal peptide" evidence="1">
    <location>
        <begin position="1"/>
        <end position="25"/>
    </location>
</feature>
<evidence type="ECO:0000256" key="1">
    <source>
        <dbReference type="SAM" id="SignalP"/>
    </source>
</evidence>
<dbReference type="AlphaFoldDB" id="G0NYA7"/>
<dbReference type="HOGENOM" id="CLU_1476414_0_0_1"/>
<dbReference type="InParanoid" id="G0NYA7"/>
<dbReference type="FunCoup" id="G0NYA7">
    <property type="interactions" value="1876"/>
</dbReference>